<keyword evidence="1" id="KW-0812">Transmembrane</keyword>
<evidence type="ECO:0000313" key="3">
    <source>
        <dbReference type="Proteomes" id="UP000184040"/>
    </source>
</evidence>
<dbReference type="EMBL" id="FQZA01000002">
    <property type="protein sequence ID" value="SHI70812.1"/>
    <property type="molecule type" value="Genomic_DNA"/>
</dbReference>
<protein>
    <recommendedName>
        <fullName evidence="4">DUF4239 domain-containing protein</fullName>
    </recommendedName>
</protein>
<name>A0A1M6DC36_9RHOB</name>
<gene>
    <name evidence="2" type="ORF">SAMN04488012_102333</name>
</gene>
<evidence type="ECO:0000256" key="1">
    <source>
        <dbReference type="SAM" id="Phobius"/>
    </source>
</evidence>
<dbReference type="Proteomes" id="UP000184040">
    <property type="component" value="Unassembled WGS sequence"/>
</dbReference>
<feature type="transmembrane region" description="Helical" evidence="1">
    <location>
        <begin position="55"/>
        <end position="72"/>
    </location>
</feature>
<dbReference type="AlphaFoldDB" id="A0A1M6DC36"/>
<keyword evidence="1" id="KW-1133">Transmembrane helix</keyword>
<keyword evidence="3" id="KW-1185">Reference proteome</keyword>
<dbReference type="InterPro" id="IPR025333">
    <property type="entry name" value="DUF4239"/>
</dbReference>
<reference evidence="2 3" key="1">
    <citation type="submission" date="2016-11" db="EMBL/GenBank/DDBJ databases">
        <authorList>
            <person name="Jaros S."/>
            <person name="Januszkiewicz K."/>
            <person name="Wedrychowicz H."/>
        </authorList>
    </citation>
    <scope>NUCLEOTIDE SEQUENCE [LARGE SCALE GENOMIC DNA]</scope>
    <source>
        <strain evidence="2 3">DSM 26892</strain>
    </source>
</reference>
<feature type="transmembrane region" description="Helical" evidence="1">
    <location>
        <begin position="217"/>
        <end position="239"/>
    </location>
</feature>
<dbReference type="STRING" id="313368.SAMN04488012_102333"/>
<feature type="transmembrane region" description="Helical" evidence="1">
    <location>
        <begin position="191"/>
        <end position="211"/>
    </location>
</feature>
<evidence type="ECO:0008006" key="4">
    <source>
        <dbReference type="Google" id="ProtNLM"/>
    </source>
</evidence>
<proteinExistence type="predicted"/>
<feature type="transmembrane region" description="Helical" evidence="1">
    <location>
        <begin position="12"/>
        <end position="35"/>
    </location>
</feature>
<organism evidence="2 3">
    <name type="scientific">Palleronia salina</name>
    <dbReference type="NCBI Taxonomy" id="313368"/>
    <lineage>
        <taxon>Bacteria</taxon>
        <taxon>Pseudomonadati</taxon>
        <taxon>Pseudomonadota</taxon>
        <taxon>Alphaproteobacteria</taxon>
        <taxon>Rhodobacterales</taxon>
        <taxon>Roseobacteraceae</taxon>
        <taxon>Palleronia</taxon>
    </lineage>
</organism>
<evidence type="ECO:0000313" key="2">
    <source>
        <dbReference type="EMBL" id="SHI70812.1"/>
    </source>
</evidence>
<dbReference type="Pfam" id="PF14023">
    <property type="entry name" value="Bestrophin-like"/>
    <property type="match status" value="1"/>
</dbReference>
<accession>A0A1M6DC36</accession>
<sequence>MGIALIDHILSLPVALSASLFIAATVLLALASYAVARWARPWSRGSETRDLAGSVTFRIAALHGLVLALVFAQELGNIRDVQTAAAREASLVSDIFHDLERFDPDATGRIRRDLARYAVIVADQEWDLLASDARLSLPAWDAWESAYLGILDLPTGTLVQERLMGFMLDDIRELSALRDARENAALSGTSSLFLFAAIAGVVLISAAWFTWAPTALHLGLMAGFAAYTGLIVFFVVAYANPYHAPGNAEPTGFERFLTDRVRAVAAEPD</sequence>
<keyword evidence="1" id="KW-0472">Membrane</keyword>